<dbReference type="AlphaFoldDB" id="A0A445C195"/>
<comment type="caution">
    <text evidence="2">The sequence shown here is derived from an EMBL/GenBank/DDBJ whole genome shotgun (WGS) entry which is preliminary data.</text>
</comment>
<accession>A0A445C195</accession>
<feature type="compositionally biased region" description="Pro residues" evidence="1">
    <location>
        <begin position="53"/>
        <end position="64"/>
    </location>
</feature>
<keyword evidence="3" id="KW-1185">Reference proteome</keyword>
<feature type="region of interest" description="Disordered" evidence="1">
    <location>
        <begin position="39"/>
        <end position="64"/>
    </location>
</feature>
<dbReference type="Proteomes" id="UP000289738">
    <property type="component" value="Chromosome A08"/>
</dbReference>
<name>A0A445C195_ARAHY</name>
<reference evidence="2 3" key="1">
    <citation type="submission" date="2019-01" db="EMBL/GenBank/DDBJ databases">
        <title>Sequencing of cultivated peanut Arachis hypogaea provides insights into genome evolution and oil improvement.</title>
        <authorList>
            <person name="Chen X."/>
        </authorList>
    </citation>
    <scope>NUCLEOTIDE SEQUENCE [LARGE SCALE GENOMIC DNA]</scope>
    <source>
        <strain evidence="3">cv. Fuhuasheng</strain>
        <tissue evidence="2">Leaves</tissue>
    </source>
</reference>
<sequence>MAVPTLKLRCFPTALQFHSNLPSFSTLPRPLLCHAATTANRNNKRSKSNNNTAPPPSSPLPKPPAGFVVDQRGKLVSASKHRLATLVDPANNLPLECVVRREFTSSQGHQCMLLCPVDLPIQILRCTGVGWSDVVDAELESIMPAAAYALAKIRMYLVYSGYCYTARGGFCYSEENIFDFHADGKEADDSPTEGVEITHFSKEGEHYMIYTPSDPLLFVAVKDQNGMLQIADDELLEDPAVSSAIDEETEFNTLVEEEAALLDSLLGKR</sequence>
<evidence type="ECO:0000313" key="3">
    <source>
        <dbReference type="Proteomes" id="UP000289738"/>
    </source>
</evidence>
<dbReference type="STRING" id="3818.A0A445C195"/>
<evidence type="ECO:0000313" key="2">
    <source>
        <dbReference type="EMBL" id="RYR44680.1"/>
    </source>
</evidence>
<evidence type="ECO:0000256" key="1">
    <source>
        <dbReference type="SAM" id="MobiDB-lite"/>
    </source>
</evidence>
<dbReference type="OrthoDB" id="1918611at2759"/>
<dbReference type="Gramene" id="arahy.Tifrunner.gnm2.ann2.Ah08g330000.1">
    <property type="protein sequence ID" value="arahy.Tifrunner.gnm2.ann2.Ah08g330000.1-CDS"/>
    <property type="gene ID" value="arahy.Tifrunner.gnm2.ann2.Ah08g330000"/>
</dbReference>
<proteinExistence type="predicted"/>
<protein>
    <submittedName>
        <fullName evidence="2">Uncharacterized protein</fullName>
    </submittedName>
</protein>
<dbReference type="Pfam" id="PF12527">
    <property type="entry name" value="DUF3727"/>
    <property type="match status" value="1"/>
</dbReference>
<gene>
    <name evidence="2" type="ORF">Ahy_A08g040974</name>
</gene>
<dbReference type="InterPro" id="IPR022203">
    <property type="entry name" value="DUF3727"/>
</dbReference>
<dbReference type="PANTHER" id="PTHR36061">
    <property type="match status" value="1"/>
</dbReference>
<dbReference type="EMBL" id="SDMP01000008">
    <property type="protein sequence ID" value="RYR44680.1"/>
    <property type="molecule type" value="Genomic_DNA"/>
</dbReference>
<organism evidence="2 3">
    <name type="scientific">Arachis hypogaea</name>
    <name type="common">Peanut</name>
    <dbReference type="NCBI Taxonomy" id="3818"/>
    <lineage>
        <taxon>Eukaryota</taxon>
        <taxon>Viridiplantae</taxon>
        <taxon>Streptophyta</taxon>
        <taxon>Embryophyta</taxon>
        <taxon>Tracheophyta</taxon>
        <taxon>Spermatophyta</taxon>
        <taxon>Magnoliopsida</taxon>
        <taxon>eudicotyledons</taxon>
        <taxon>Gunneridae</taxon>
        <taxon>Pentapetalae</taxon>
        <taxon>rosids</taxon>
        <taxon>fabids</taxon>
        <taxon>Fabales</taxon>
        <taxon>Fabaceae</taxon>
        <taxon>Papilionoideae</taxon>
        <taxon>50 kb inversion clade</taxon>
        <taxon>dalbergioids sensu lato</taxon>
        <taxon>Dalbergieae</taxon>
        <taxon>Pterocarpus clade</taxon>
        <taxon>Arachis</taxon>
    </lineage>
</organism>
<dbReference type="PANTHER" id="PTHR36061:SF4">
    <property type="entry name" value="DUF3727 FAMILY PROTEIN"/>
    <property type="match status" value="1"/>
</dbReference>